<evidence type="ECO:0000256" key="6">
    <source>
        <dbReference type="ARBA" id="ARBA00022833"/>
    </source>
</evidence>
<dbReference type="PANTHER" id="PTHR43690">
    <property type="entry name" value="NARDILYSIN"/>
    <property type="match status" value="1"/>
</dbReference>
<evidence type="ECO:0000313" key="13">
    <source>
        <dbReference type="Proteomes" id="UP000027442"/>
    </source>
</evidence>
<evidence type="ECO:0000256" key="4">
    <source>
        <dbReference type="ARBA" id="ARBA00022723"/>
    </source>
</evidence>
<dbReference type="InterPro" id="IPR011765">
    <property type="entry name" value="Pept_M16_N"/>
</dbReference>
<dbReference type="GO" id="GO:0006508">
    <property type="term" value="P:proteolysis"/>
    <property type="evidence" value="ECO:0007669"/>
    <property type="project" value="UniProtKB-KW"/>
</dbReference>
<dbReference type="InterPro" id="IPR011249">
    <property type="entry name" value="Metalloenz_LuxS/M16"/>
</dbReference>
<feature type="domain" description="Peptidase M16 N-terminal" evidence="10">
    <location>
        <begin position="52"/>
        <end position="180"/>
    </location>
</feature>
<evidence type="ECO:0000256" key="9">
    <source>
        <dbReference type="SAM" id="SignalP"/>
    </source>
</evidence>
<dbReference type="InterPro" id="IPR050626">
    <property type="entry name" value="Peptidase_M16"/>
</dbReference>
<keyword evidence="9" id="KW-0732">Signal</keyword>
<comment type="cofactor">
    <cofactor evidence="1">
        <name>Zn(2+)</name>
        <dbReference type="ChEBI" id="CHEBI:29105"/>
    </cofactor>
</comment>
<evidence type="ECO:0000313" key="12">
    <source>
        <dbReference type="EMBL" id="KDR51053.1"/>
    </source>
</evidence>
<feature type="domain" description="Peptidase M16 C-terminal" evidence="11">
    <location>
        <begin position="713"/>
        <end position="869"/>
    </location>
</feature>
<feature type="domain" description="Peptidase M16 C-terminal" evidence="11">
    <location>
        <begin position="206"/>
        <end position="391"/>
    </location>
</feature>
<keyword evidence="7" id="KW-0482">Metalloprotease</keyword>
<dbReference type="PANTHER" id="PTHR43690:SF34">
    <property type="entry name" value="ZINC PROTEASE PQQL-LIKE"/>
    <property type="match status" value="1"/>
</dbReference>
<keyword evidence="3" id="KW-0645">Protease</keyword>
<protein>
    <submittedName>
        <fullName evidence="12">Peptidase M16 inactive domain protein</fullName>
    </submittedName>
</protein>
<organism evidence="12 13">
    <name type="scientific">Hoylesella loescheii DSM 19665 = JCM 12249 = ATCC 15930</name>
    <dbReference type="NCBI Taxonomy" id="1122985"/>
    <lineage>
        <taxon>Bacteria</taxon>
        <taxon>Pseudomonadati</taxon>
        <taxon>Bacteroidota</taxon>
        <taxon>Bacteroidia</taxon>
        <taxon>Bacteroidales</taxon>
        <taxon>Prevotellaceae</taxon>
        <taxon>Hoylesella</taxon>
    </lineage>
</organism>
<name>A0A069QDT4_HOYLO</name>
<dbReference type="PROSITE" id="PS00143">
    <property type="entry name" value="INSULINASE"/>
    <property type="match status" value="1"/>
</dbReference>
<accession>A0A069QDT4</accession>
<keyword evidence="6" id="KW-0862">Zinc</keyword>
<dbReference type="Pfam" id="PF00675">
    <property type="entry name" value="Peptidase_M16"/>
    <property type="match status" value="1"/>
</dbReference>
<dbReference type="InterPro" id="IPR007863">
    <property type="entry name" value="Peptidase_M16_C"/>
</dbReference>
<dbReference type="Proteomes" id="UP000027442">
    <property type="component" value="Unassembled WGS sequence"/>
</dbReference>
<feature type="signal peptide" evidence="9">
    <location>
        <begin position="1"/>
        <end position="20"/>
    </location>
</feature>
<dbReference type="GO" id="GO:0004222">
    <property type="term" value="F:metalloendopeptidase activity"/>
    <property type="evidence" value="ECO:0007669"/>
    <property type="project" value="InterPro"/>
</dbReference>
<dbReference type="EMBL" id="JNGW01000124">
    <property type="protein sequence ID" value="KDR51053.1"/>
    <property type="molecule type" value="Genomic_DNA"/>
</dbReference>
<dbReference type="AlphaFoldDB" id="A0A069QDT4"/>
<feature type="chain" id="PRO_5001665119" evidence="9">
    <location>
        <begin position="21"/>
        <end position="941"/>
    </location>
</feature>
<evidence type="ECO:0000256" key="3">
    <source>
        <dbReference type="ARBA" id="ARBA00022670"/>
    </source>
</evidence>
<evidence type="ECO:0000259" key="11">
    <source>
        <dbReference type="Pfam" id="PF05193"/>
    </source>
</evidence>
<gene>
    <name evidence="12" type="ORF">HMPREF1991_02886</name>
</gene>
<evidence type="ECO:0000259" key="10">
    <source>
        <dbReference type="Pfam" id="PF00675"/>
    </source>
</evidence>
<evidence type="ECO:0000256" key="1">
    <source>
        <dbReference type="ARBA" id="ARBA00001947"/>
    </source>
</evidence>
<keyword evidence="4" id="KW-0479">Metal-binding</keyword>
<keyword evidence="13" id="KW-1185">Reference proteome</keyword>
<dbReference type="RefSeq" id="WP_018967149.1">
    <property type="nucleotide sequence ID" value="NZ_KB899213.1"/>
</dbReference>
<reference evidence="12 13" key="1">
    <citation type="submission" date="2013-08" db="EMBL/GenBank/DDBJ databases">
        <authorList>
            <person name="Weinstock G."/>
            <person name="Sodergren E."/>
            <person name="Wylie T."/>
            <person name="Fulton L."/>
            <person name="Fulton R."/>
            <person name="Fronick C."/>
            <person name="O'Laughlin M."/>
            <person name="Godfrey J."/>
            <person name="Miner T."/>
            <person name="Herter B."/>
            <person name="Appelbaum E."/>
            <person name="Cordes M."/>
            <person name="Lek S."/>
            <person name="Wollam A."/>
            <person name="Pepin K.H."/>
            <person name="Palsikar V.B."/>
            <person name="Mitreva M."/>
            <person name="Wilson R.K."/>
        </authorList>
    </citation>
    <scope>NUCLEOTIDE SEQUENCE [LARGE SCALE GENOMIC DNA]</scope>
    <source>
        <strain evidence="12 13">ATCC 15930</strain>
    </source>
</reference>
<dbReference type="Pfam" id="PF05193">
    <property type="entry name" value="Peptidase_M16_C"/>
    <property type="match status" value="2"/>
</dbReference>
<evidence type="ECO:0000256" key="2">
    <source>
        <dbReference type="ARBA" id="ARBA00007261"/>
    </source>
</evidence>
<sequence length="941" mass="105554">MHFRNLLALAFLALSGSLQAQSQMPPIPRDPAVRIGKLDNGLTYYIRYNNWPEKRANFYIAQKVGSLQEEESQRGLAHFLEHMCFNGTKNFPGDALLRYCESLGVKFGADLNAYTAIDETVYNIDNVPTTRQSALDSCLLILRDWAGSLTLDPKEIDQERGVIHEEWRLRTSASSRMFERNLTKLYPGSKYGARYPIGLMSVVDNFKYNELRDYYEKWYHPTNQGIIVVGDVDVDHVEAQIKKLFGPMKNPANPAPVVDENVPDNNTPIVIIDKDKEQTSTIVQMMMKHDVTPDSMKGDVDYMVYEYIKDVGISLLNNRLEEAALKPDCPFVGASASDDDYIFAKTKGAFSLAVSPKTTELTAEALKAAYIEALRAAKFGFTQTEYDRSKTSTLSSLDRMFSNREKRFTSQFAESYKEHFLNNEPIPPIEYYYETMKQVVPNIPLEYVNKVFAELVSKSDTNLVIVNFNPEKDGLTYPTEEGLLSAVRQARTTNLTAYVDNVKNEPIITKMPKPGKIVSQKRSPKFGYTELKLSNGVTVLLKKTDYKKDEVRLNGSGGSGSSAYGPADYVNLGVFDNAIDVSGLANFTNTELSKALAGKNASAGLSMSEQRMHLSGSSTPKDIETMFQLAYLNFTKISKDQEAFNNMMEGLKVSLQNRATSPDQAFSDSLNATIYGHNPRVKPLELSDLSKVNYDRILRIAAERTANANGWRFIIIGNYDEAKIRPLIERYLGSLPSKGPNPNSKQVVFFKKGVIKNDFTRKMETPKANANMVWFSEDIPYTTENAIKASIAGQILSMVYIKKIREDASAAYSCGATGSASMEDKYHNVMLFAYCPMKPEKADVALKIMREEVVNLSKQCDASMLAKVKEYMAKEADDAMKSNGYWASVIGTWYRYGIDLHTNYKALVAKQTPESISNFVKDILKAGNHIQVTMMPAEEKK</sequence>
<comment type="similarity">
    <text evidence="2 8">Belongs to the peptidase M16 family.</text>
</comment>
<comment type="caution">
    <text evidence="12">The sequence shown here is derived from an EMBL/GenBank/DDBJ whole genome shotgun (WGS) entry which is preliminary data.</text>
</comment>
<evidence type="ECO:0000256" key="8">
    <source>
        <dbReference type="RuleBase" id="RU004447"/>
    </source>
</evidence>
<dbReference type="eggNOG" id="COG0612">
    <property type="taxonomic scope" value="Bacteria"/>
</dbReference>
<evidence type="ECO:0000256" key="7">
    <source>
        <dbReference type="ARBA" id="ARBA00023049"/>
    </source>
</evidence>
<dbReference type="GO" id="GO:0046872">
    <property type="term" value="F:metal ion binding"/>
    <property type="evidence" value="ECO:0007669"/>
    <property type="project" value="UniProtKB-KW"/>
</dbReference>
<dbReference type="PATRIC" id="fig|1122985.7.peg.2982"/>
<keyword evidence="5" id="KW-0378">Hydrolase</keyword>
<dbReference type="SUPFAM" id="SSF63411">
    <property type="entry name" value="LuxS/MPP-like metallohydrolase"/>
    <property type="match status" value="4"/>
</dbReference>
<dbReference type="InterPro" id="IPR001431">
    <property type="entry name" value="Pept_M16_Zn_BS"/>
</dbReference>
<proteinExistence type="inferred from homology"/>
<dbReference type="HOGENOM" id="CLU_008156_0_0_10"/>
<dbReference type="Gene3D" id="3.30.830.10">
    <property type="entry name" value="Metalloenzyme, LuxS/M16 peptidase-like"/>
    <property type="match status" value="4"/>
</dbReference>
<evidence type="ECO:0000256" key="5">
    <source>
        <dbReference type="ARBA" id="ARBA00022801"/>
    </source>
</evidence>